<dbReference type="AlphaFoldDB" id="A0A1A7BW08"/>
<protein>
    <submittedName>
        <fullName evidence="1">PRTRC system protein F</fullName>
    </submittedName>
</protein>
<keyword evidence="2" id="KW-1185">Reference proteome</keyword>
<sequence length="341" mass="38126">MHAAIPAALTLRQSSRIDQPLAIALLEANIITDAMLQPRPNMPLVDVFRGPDERALCIEGLSTWWNSLQYKSISSIFHWNLHVQELNDGAGTYPELAGHLWFCMTRDQKTEIPRFELHQRITQLENTLPGFGQTVMALLRDAIFHLPTAFDLWFAEDIAQNWLWQDATCDEELLENARVEGGFETVQEVIDSGHVTTMAEFFRDTPAWVTTPARALSRKKFRRAAKSDFELAVVAACNAISAVTSAPGFTVKSHQVGSHQADCDSIDSCAVLLWRKDSEAVHVIDNHLDDIGNSGEYTEFIDAAPVEPSHAGILAYKTRTENIMRLAQATERLLNLVGEPF</sequence>
<organism evidence="1 2">
    <name type="scientific">Janthinobacterium psychrotolerans</name>
    <dbReference type="NCBI Taxonomy" id="1747903"/>
    <lineage>
        <taxon>Bacteria</taxon>
        <taxon>Pseudomonadati</taxon>
        <taxon>Pseudomonadota</taxon>
        <taxon>Betaproteobacteria</taxon>
        <taxon>Burkholderiales</taxon>
        <taxon>Oxalobacteraceae</taxon>
        <taxon>Janthinobacterium</taxon>
    </lineage>
</organism>
<dbReference type="NCBIfam" id="TIGR03742">
    <property type="entry name" value="PRTRC_F"/>
    <property type="match status" value="1"/>
</dbReference>
<dbReference type="STRING" id="1747903.ASR47_1003361"/>
<gene>
    <name evidence="1" type="ORF">ASR47_1003361</name>
</gene>
<dbReference type="InterPro" id="IPR022283">
    <property type="entry name" value="PRTRC_protein-F"/>
</dbReference>
<comment type="caution">
    <text evidence="1">The sequence shown here is derived from an EMBL/GenBank/DDBJ whole genome shotgun (WGS) entry which is preliminary data.</text>
</comment>
<accession>A0A1A7BW08</accession>
<proteinExistence type="predicted"/>
<evidence type="ECO:0000313" key="2">
    <source>
        <dbReference type="Proteomes" id="UP000092713"/>
    </source>
</evidence>
<evidence type="ECO:0000313" key="1">
    <source>
        <dbReference type="EMBL" id="OBV37697.1"/>
    </source>
</evidence>
<name>A0A1A7BW08_9BURK</name>
<dbReference type="Proteomes" id="UP000092713">
    <property type="component" value="Unassembled WGS sequence"/>
</dbReference>
<dbReference type="EMBL" id="LOCQ01000060">
    <property type="protein sequence ID" value="OBV37697.1"/>
    <property type="molecule type" value="Genomic_DNA"/>
</dbReference>
<reference evidence="1 2" key="1">
    <citation type="submission" date="2016-04" db="EMBL/GenBank/DDBJ databases">
        <title>Draft genome sequence of Janthinobacterium psychrotolerans sp. nov., isolated from freshwater sediments in Denmark.</title>
        <authorList>
            <person name="Gong X."/>
            <person name="Skrivergaard S."/>
            <person name="Korsgaard B.S."/>
            <person name="Schreiber L."/>
            <person name="Marshall I.P."/>
            <person name="Finster K."/>
            <person name="Schramm A."/>
        </authorList>
    </citation>
    <scope>NUCLEOTIDE SEQUENCE [LARGE SCALE GENOMIC DNA]</scope>
    <source>
        <strain evidence="1 2">S3-2</strain>
    </source>
</reference>